<proteinExistence type="predicted"/>
<dbReference type="AlphaFoldDB" id="B3DVX2"/>
<evidence type="ECO:0000313" key="2">
    <source>
        <dbReference type="EMBL" id="ACD83475.1"/>
    </source>
</evidence>
<organism evidence="2 3">
    <name type="scientific">Methylacidiphilum infernorum (isolate V4)</name>
    <name type="common">Methylokorus infernorum (strain V4)</name>
    <dbReference type="NCBI Taxonomy" id="481448"/>
    <lineage>
        <taxon>Bacteria</taxon>
        <taxon>Pseudomonadati</taxon>
        <taxon>Verrucomicrobiota</taxon>
        <taxon>Methylacidiphilae</taxon>
        <taxon>Methylacidiphilales</taxon>
        <taxon>Methylacidiphilaceae</taxon>
        <taxon>Methylacidiphilum (ex Ratnadevi et al. 2023)</taxon>
    </lineage>
</organism>
<reference evidence="2 3" key="1">
    <citation type="journal article" date="2008" name="Biol. Direct">
        <title>Complete genome sequence of the extremely acidophilic methanotroph isolate V4, Methylacidiphilum infernorum, a representative of the bacterial phylum Verrucomicrobia.</title>
        <authorList>
            <person name="Hou S."/>
            <person name="Makarova K.S."/>
            <person name="Saw J.H."/>
            <person name="Senin P."/>
            <person name="Ly B.V."/>
            <person name="Zhou Z."/>
            <person name="Ren Y."/>
            <person name="Wang J."/>
            <person name="Galperin M.Y."/>
            <person name="Omelchenko M.V."/>
            <person name="Wolf Y.I."/>
            <person name="Yutin N."/>
            <person name="Koonin E.V."/>
            <person name="Stott M.B."/>
            <person name="Mountain B.W."/>
            <person name="Crowe M.A."/>
            <person name="Smirnova A.V."/>
            <person name="Dunfield P.F."/>
            <person name="Feng L."/>
            <person name="Wang L."/>
            <person name="Alam M."/>
        </authorList>
    </citation>
    <scope>NUCLEOTIDE SEQUENCE [LARGE SCALE GENOMIC DNA]</scope>
    <source>
        <strain evidence="3">Isolate V4</strain>
    </source>
</reference>
<evidence type="ECO:0000256" key="1">
    <source>
        <dbReference type="SAM" id="Phobius"/>
    </source>
</evidence>
<gene>
    <name evidence="2" type="ordered locus">Minf_1421</name>
</gene>
<feature type="transmembrane region" description="Helical" evidence="1">
    <location>
        <begin position="12"/>
        <end position="34"/>
    </location>
</feature>
<keyword evidence="1" id="KW-1133">Transmembrane helix</keyword>
<keyword evidence="1" id="KW-0812">Transmembrane</keyword>
<dbReference type="Proteomes" id="UP000009149">
    <property type="component" value="Chromosome"/>
</dbReference>
<dbReference type="HOGENOM" id="CLU_2666890_0_0_0"/>
<accession>B3DVX2</accession>
<dbReference type="KEGG" id="min:Minf_1421"/>
<evidence type="ECO:0000313" key="3">
    <source>
        <dbReference type="Proteomes" id="UP000009149"/>
    </source>
</evidence>
<dbReference type="STRING" id="481448.Minf_1421"/>
<sequence>MLSFYSIFFYYFPFSSTLLSNMTPFFCHFFFLFFSSPSCSFIRQLSKIPTVEEIQVKNAPLFKEKSLKKIVVHSS</sequence>
<dbReference type="EMBL" id="CP000975">
    <property type="protein sequence ID" value="ACD83475.1"/>
    <property type="molecule type" value="Genomic_DNA"/>
</dbReference>
<protein>
    <submittedName>
        <fullName evidence="2">Uncharacterized protein</fullName>
    </submittedName>
</protein>
<name>B3DVX2_METI4</name>
<keyword evidence="1" id="KW-0472">Membrane</keyword>